<gene>
    <name evidence="8" type="ORF">TCAL_03612</name>
</gene>
<evidence type="ECO:0000256" key="5">
    <source>
        <dbReference type="ARBA" id="ARBA00023027"/>
    </source>
</evidence>
<evidence type="ECO:0000313" key="9">
    <source>
        <dbReference type="Proteomes" id="UP000318571"/>
    </source>
</evidence>
<comment type="similarity">
    <text evidence="1">Belongs to the NADH dehydrogenase family.</text>
</comment>
<dbReference type="PRINTS" id="PR00368">
    <property type="entry name" value="FADPNR"/>
</dbReference>
<evidence type="ECO:0000259" key="6">
    <source>
        <dbReference type="Pfam" id="PF07992"/>
    </source>
</evidence>
<dbReference type="GO" id="GO:0005739">
    <property type="term" value="C:mitochondrion"/>
    <property type="evidence" value="ECO:0007669"/>
    <property type="project" value="UniProtKB-ARBA"/>
</dbReference>
<evidence type="ECO:0000256" key="2">
    <source>
        <dbReference type="ARBA" id="ARBA00022630"/>
    </source>
</evidence>
<dbReference type="SUPFAM" id="SSF51905">
    <property type="entry name" value="FAD/NAD(P)-binding domain"/>
    <property type="match status" value="1"/>
</dbReference>
<dbReference type="Pfam" id="PF22366">
    <property type="entry name" value="NDH2_C"/>
    <property type="match status" value="1"/>
</dbReference>
<dbReference type="Proteomes" id="UP000318571">
    <property type="component" value="Chromosome 10"/>
</dbReference>
<dbReference type="OrthoDB" id="3244603at2759"/>
<evidence type="ECO:0000256" key="1">
    <source>
        <dbReference type="ARBA" id="ARBA00005272"/>
    </source>
</evidence>
<dbReference type="SUPFAM" id="SSF51971">
    <property type="entry name" value="Nucleotide-binding domain"/>
    <property type="match status" value="1"/>
</dbReference>
<name>A0A553NE32_TIGCA</name>
<keyword evidence="2" id="KW-0285">Flavoprotein</keyword>
<organism evidence="8 9">
    <name type="scientific">Tigriopus californicus</name>
    <name type="common">Marine copepod</name>
    <dbReference type="NCBI Taxonomy" id="6832"/>
    <lineage>
        <taxon>Eukaryota</taxon>
        <taxon>Metazoa</taxon>
        <taxon>Ecdysozoa</taxon>
        <taxon>Arthropoda</taxon>
        <taxon>Crustacea</taxon>
        <taxon>Multicrustacea</taxon>
        <taxon>Hexanauplia</taxon>
        <taxon>Copepoda</taxon>
        <taxon>Harpacticoida</taxon>
        <taxon>Harpacticidae</taxon>
        <taxon>Tigriopus</taxon>
    </lineage>
</organism>
<evidence type="ECO:0000256" key="4">
    <source>
        <dbReference type="ARBA" id="ARBA00023002"/>
    </source>
</evidence>
<dbReference type="PANTHER" id="PTHR43706:SF13">
    <property type="entry name" value="NADH DEHYDROGENASE-RELATED"/>
    <property type="match status" value="1"/>
</dbReference>
<dbReference type="OMA" id="DHCIFLD"/>
<dbReference type="EMBL" id="VCGU01000458">
    <property type="protein sequence ID" value="TRY63703.1"/>
    <property type="molecule type" value="Genomic_DNA"/>
</dbReference>
<evidence type="ECO:0000313" key="8">
    <source>
        <dbReference type="EMBL" id="TRY63703.1"/>
    </source>
</evidence>
<feature type="domain" description="External alternative NADH-ubiquinone oxidoreductase-like C-terminal" evidence="7">
    <location>
        <begin position="394"/>
        <end position="454"/>
    </location>
</feature>
<dbReference type="STRING" id="6832.A0A553NE32"/>
<dbReference type="InterPro" id="IPR036188">
    <property type="entry name" value="FAD/NAD-bd_sf"/>
</dbReference>
<dbReference type="InterPro" id="IPR023753">
    <property type="entry name" value="FAD/NAD-binding_dom"/>
</dbReference>
<dbReference type="InterPro" id="IPR054585">
    <property type="entry name" value="NDH2-like_C"/>
</dbReference>
<feature type="domain" description="FAD/NAD(P)-binding" evidence="6">
    <location>
        <begin position="40"/>
        <end position="375"/>
    </location>
</feature>
<keyword evidence="3" id="KW-0274">FAD</keyword>
<keyword evidence="4" id="KW-0560">Oxidoreductase</keyword>
<dbReference type="InterPro" id="IPR045024">
    <property type="entry name" value="NDH-2"/>
</dbReference>
<evidence type="ECO:0000259" key="7">
    <source>
        <dbReference type="Pfam" id="PF22366"/>
    </source>
</evidence>
<keyword evidence="5" id="KW-0520">NAD</keyword>
<proteinExistence type="inferred from homology"/>
<dbReference type="Pfam" id="PF07992">
    <property type="entry name" value="Pyr_redox_2"/>
    <property type="match status" value="1"/>
</dbReference>
<comment type="caution">
    <text evidence="8">The sequence shown here is derived from an EMBL/GenBank/DDBJ whole genome shotgun (WGS) entry which is preliminary data.</text>
</comment>
<evidence type="ECO:0000256" key="3">
    <source>
        <dbReference type="ARBA" id="ARBA00022827"/>
    </source>
</evidence>
<protein>
    <submittedName>
        <fullName evidence="8">Uncharacterized protein</fullName>
    </submittedName>
</protein>
<dbReference type="AlphaFoldDB" id="A0A553NE32"/>
<dbReference type="GO" id="GO:0003954">
    <property type="term" value="F:NADH dehydrogenase activity"/>
    <property type="evidence" value="ECO:0007669"/>
    <property type="project" value="InterPro"/>
</dbReference>
<accession>A0A553NE32</accession>
<dbReference type="Gene3D" id="3.50.50.100">
    <property type="match status" value="1"/>
</dbReference>
<dbReference type="PANTHER" id="PTHR43706">
    <property type="entry name" value="NADH DEHYDROGENASE"/>
    <property type="match status" value="1"/>
</dbReference>
<sequence length="458" mass="51434">MQGPLRHVKPPWAPSSLTYFPGRPSVRRVWGVSPSASERKKVLILGVGWGGFRLARDLDKRQFDVSVVSPRNHFLFTPLLPSTTVGTLEFRCVQEPVRTIRGVHYHQAQATAIDVHHRQVHCLDVYRHYGSGKLVFQLPYDHLVIAVGTKSSTFGVPGLQSREEQFSPTGTSKDNVFFLKQLEHARSIRHRIIECFERASSPFVTEAERTRLLTFVVVGGGPTSIEFTSELCDFIRHDVSQWYSDLKHSQKIIVIEAGKHLLGNFDSSLSDYVETTLAKRQVTLLTNQVVKEVKDVSVVLDDGTEIPFGVCVWSTGNGALEFVKNLPLPLSQDHRIKVDETLQVLNHPHVYAIGDCAVNEDKPLAMLAQVANQQGGHLASCLNRDEALAFQYKFMGAMASLGTFNAVVDLNGPKFKGIVAFLTWRSAYWTMMVSVVNKILIPMFWFKSFFFGRDTSKF</sequence>
<reference evidence="8 9" key="1">
    <citation type="journal article" date="2018" name="Nat. Ecol. Evol.">
        <title>Genomic signatures of mitonuclear coevolution across populations of Tigriopus californicus.</title>
        <authorList>
            <person name="Barreto F.S."/>
            <person name="Watson E.T."/>
            <person name="Lima T.G."/>
            <person name="Willett C.S."/>
            <person name="Edmands S."/>
            <person name="Li W."/>
            <person name="Burton R.S."/>
        </authorList>
    </citation>
    <scope>NUCLEOTIDE SEQUENCE [LARGE SCALE GENOMIC DNA]</scope>
    <source>
        <strain evidence="8 9">San Diego</strain>
    </source>
</reference>
<keyword evidence="9" id="KW-1185">Reference proteome</keyword>